<dbReference type="GO" id="GO:0009898">
    <property type="term" value="C:cytoplasmic side of plasma membrane"/>
    <property type="evidence" value="ECO:0007669"/>
    <property type="project" value="TreeGrafter"/>
</dbReference>
<dbReference type="InterPro" id="IPR016163">
    <property type="entry name" value="Ald_DH_C"/>
</dbReference>
<evidence type="ECO:0000313" key="4">
    <source>
        <dbReference type="EMBL" id="VAX07597.1"/>
    </source>
</evidence>
<dbReference type="Pfam" id="PF00171">
    <property type="entry name" value="Aldedh"/>
    <property type="match status" value="1"/>
</dbReference>
<dbReference type="InterPro" id="IPR016162">
    <property type="entry name" value="Ald_DH_N"/>
</dbReference>
<proteinExistence type="predicted"/>
<keyword evidence="1 4" id="KW-0560">Oxidoreductase</keyword>
<dbReference type="GO" id="GO:0003842">
    <property type="term" value="F:L-glutamate gamma-semialdehyde dehydrogenase activity"/>
    <property type="evidence" value="ECO:0007669"/>
    <property type="project" value="TreeGrafter"/>
</dbReference>
<name>A0A3B1BSE2_9ZZZZ</name>
<feature type="domain" description="Aldehyde dehydrogenase" evidence="3">
    <location>
        <begin position="89"/>
        <end position="470"/>
    </location>
</feature>
<evidence type="ECO:0000256" key="1">
    <source>
        <dbReference type="ARBA" id="ARBA00023002"/>
    </source>
</evidence>
<dbReference type="EC" id="1.2.1.3" evidence="4"/>
<dbReference type="InterPro" id="IPR016161">
    <property type="entry name" value="Ald_DH/histidinol_DH"/>
</dbReference>
<dbReference type="Gene3D" id="3.40.309.10">
    <property type="entry name" value="Aldehyde Dehydrogenase, Chain A, domain 2"/>
    <property type="match status" value="1"/>
</dbReference>
<keyword evidence="2" id="KW-0520">NAD</keyword>
<gene>
    <name evidence="4" type="ORF">MNBD_ALPHA03-219</name>
</gene>
<evidence type="ECO:0000259" key="3">
    <source>
        <dbReference type="Pfam" id="PF00171"/>
    </source>
</evidence>
<dbReference type="Gene3D" id="3.40.605.10">
    <property type="entry name" value="Aldehyde Dehydrogenase, Chain A, domain 1"/>
    <property type="match status" value="1"/>
</dbReference>
<accession>A0A3B1BSE2</accession>
<sequence>MSQSSLFERHKETLEGGIAASRSREYWTAYPESASPRIYGETASADGEAAFKSYLDKNFVIDQPGTIGAVGSERSPYGFDLGVTYPKVDAQALVAGVEAIRQDWAKASIETRTGICLEILDRINKRSFEIAFSIMHTTGQAFMMAFQAGGPHAQDRGLEAVVYAYEDMTRTPAVARWEKPQGKRDPIVMEKHFTVVPRGIGVVIGCSTFPTWNSYPGLFADLVTGNAVIIKPHPGGILPAAISVQICRDVLAEEGFNPNIVTLAADSVDEPIAKELALRPEVKLIDFTGSTGFGNWLEDNARQALVYTEKAGVNGVIIDSTDNFRGMIGNLAFTLSLYSGQMCTTPQNIFIPQGGIETEDGPKTFDEVVQALAMGVEKLNSDDGRACAILGAVQSEATLKRIAEYGKGDNVILASRPVPMDGFDKATIQTPLILKATDESSYSKELFGPISYLVPTKNTEDSLNIFENSVKNNGAISFGIYSTSDAILDQAEAAACRSGVAVSFNLTGGVYVNQTAAFSDFHATGCNPAANAALSDTAYVSNRYRVVQSRKHI</sequence>
<protein>
    <submittedName>
        <fullName evidence="4">Phenylacetic acid degradation protein PaaN2, ring-opening aldehyde dehydrogenase</fullName>
        <ecNumber evidence="4">1.2.1.3</ecNumber>
    </submittedName>
</protein>
<organism evidence="4">
    <name type="scientific">hydrothermal vent metagenome</name>
    <dbReference type="NCBI Taxonomy" id="652676"/>
    <lineage>
        <taxon>unclassified sequences</taxon>
        <taxon>metagenomes</taxon>
        <taxon>ecological metagenomes</taxon>
    </lineage>
</organism>
<evidence type="ECO:0000256" key="2">
    <source>
        <dbReference type="ARBA" id="ARBA00023027"/>
    </source>
</evidence>
<dbReference type="GO" id="GO:0010133">
    <property type="term" value="P:L-proline catabolic process to L-glutamate"/>
    <property type="evidence" value="ECO:0007669"/>
    <property type="project" value="TreeGrafter"/>
</dbReference>
<dbReference type="PANTHER" id="PTHR42862">
    <property type="entry name" value="DELTA-1-PYRROLINE-5-CARBOXYLATE DEHYDROGENASE 1, ISOFORM A-RELATED"/>
    <property type="match status" value="1"/>
</dbReference>
<dbReference type="EMBL" id="UOFW01000211">
    <property type="protein sequence ID" value="VAX07597.1"/>
    <property type="molecule type" value="Genomic_DNA"/>
</dbReference>
<dbReference type="PANTHER" id="PTHR42862:SF1">
    <property type="entry name" value="DELTA-1-PYRROLINE-5-CARBOXYLATE DEHYDROGENASE 2, ISOFORM A-RELATED"/>
    <property type="match status" value="1"/>
</dbReference>
<dbReference type="GO" id="GO:0004029">
    <property type="term" value="F:aldehyde dehydrogenase (NAD+) activity"/>
    <property type="evidence" value="ECO:0007669"/>
    <property type="project" value="UniProtKB-EC"/>
</dbReference>
<dbReference type="InterPro" id="IPR015590">
    <property type="entry name" value="Aldehyde_DH_dom"/>
</dbReference>
<dbReference type="InterPro" id="IPR050485">
    <property type="entry name" value="Proline_metab_enzyme"/>
</dbReference>
<dbReference type="InterPro" id="IPR011975">
    <property type="entry name" value="PaaN_2"/>
</dbReference>
<dbReference type="SUPFAM" id="SSF53720">
    <property type="entry name" value="ALDH-like"/>
    <property type="match status" value="1"/>
</dbReference>
<reference evidence="4" key="1">
    <citation type="submission" date="2018-06" db="EMBL/GenBank/DDBJ databases">
        <authorList>
            <person name="Zhirakovskaya E."/>
        </authorList>
    </citation>
    <scope>NUCLEOTIDE SEQUENCE</scope>
</reference>
<dbReference type="NCBIfam" id="TIGR02288">
    <property type="entry name" value="PaaN_2"/>
    <property type="match status" value="1"/>
</dbReference>
<dbReference type="AlphaFoldDB" id="A0A3B1BSE2"/>